<evidence type="ECO:0000256" key="1">
    <source>
        <dbReference type="SAM" id="MobiDB-lite"/>
    </source>
</evidence>
<reference evidence="2" key="1">
    <citation type="submission" date="2021-02" db="EMBL/GenBank/DDBJ databases">
        <authorList>
            <person name="Nowell W R."/>
        </authorList>
    </citation>
    <scope>NUCLEOTIDE SEQUENCE</scope>
</reference>
<dbReference type="EMBL" id="CAJNRE010011101">
    <property type="protein sequence ID" value="CAF2098551.1"/>
    <property type="molecule type" value="Genomic_DNA"/>
</dbReference>
<protein>
    <submittedName>
        <fullName evidence="2">Uncharacterized protein</fullName>
    </submittedName>
</protein>
<gene>
    <name evidence="2" type="ORF">MBJ925_LOCUS21837</name>
    <name evidence="5" type="ORF">OVN521_LOCUS43858</name>
    <name evidence="4" type="ORF">SMN809_LOCUS16358</name>
    <name evidence="3" type="ORF">WKI299_LOCUS36008</name>
</gene>
<dbReference type="EMBL" id="CAJNRF010017442">
    <property type="protein sequence ID" value="CAF2230847.1"/>
    <property type="molecule type" value="Genomic_DNA"/>
</dbReference>
<dbReference type="Proteomes" id="UP000663866">
    <property type="component" value="Unassembled WGS sequence"/>
</dbReference>
<dbReference type="Proteomes" id="UP000663824">
    <property type="component" value="Unassembled WGS sequence"/>
</dbReference>
<dbReference type="Proteomes" id="UP000676336">
    <property type="component" value="Unassembled WGS sequence"/>
</dbReference>
<evidence type="ECO:0000313" key="6">
    <source>
        <dbReference type="Proteomes" id="UP000663824"/>
    </source>
</evidence>
<feature type="compositionally biased region" description="Polar residues" evidence="1">
    <location>
        <begin position="36"/>
        <end position="47"/>
    </location>
</feature>
<accession>A0A816TML2</accession>
<comment type="caution">
    <text evidence="2">The sequence shown here is derived from an EMBL/GenBank/DDBJ whole genome shotgun (WGS) entry which is preliminary data.</text>
</comment>
<sequence>ELVTNELITESINTAIAESFAYEDDKYVIVEQSNETEQQDIQSTTVNYEEETTCIP</sequence>
<feature type="non-terminal residue" evidence="2">
    <location>
        <position position="1"/>
    </location>
</feature>
<proteinExistence type="predicted"/>
<evidence type="ECO:0000313" key="7">
    <source>
        <dbReference type="Proteomes" id="UP000663866"/>
    </source>
</evidence>
<dbReference type="EMBL" id="CAJOBG010064312">
    <property type="protein sequence ID" value="CAF4566325.1"/>
    <property type="molecule type" value="Genomic_DNA"/>
</dbReference>
<evidence type="ECO:0000313" key="4">
    <source>
        <dbReference type="EMBL" id="CAF4081909.1"/>
    </source>
</evidence>
<dbReference type="AlphaFoldDB" id="A0A816TML2"/>
<keyword evidence="7" id="KW-1185">Reference proteome</keyword>
<name>A0A816TML2_9BILA</name>
<dbReference type="Proteomes" id="UP000663856">
    <property type="component" value="Unassembled WGS sequence"/>
</dbReference>
<evidence type="ECO:0000313" key="2">
    <source>
        <dbReference type="EMBL" id="CAF2098551.1"/>
    </source>
</evidence>
<evidence type="ECO:0000313" key="3">
    <source>
        <dbReference type="EMBL" id="CAF2230847.1"/>
    </source>
</evidence>
<dbReference type="EMBL" id="CAJOBI010007287">
    <property type="protein sequence ID" value="CAF4081909.1"/>
    <property type="molecule type" value="Genomic_DNA"/>
</dbReference>
<feature type="region of interest" description="Disordered" evidence="1">
    <location>
        <begin position="36"/>
        <end position="56"/>
    </location>
</feature>
<organism evidence="2 6">
    <name type="scientific">Rotaria magnacalcarata</name>
    <dbReference type="NCBI Taxonomy" id="392030"/>
    <lineage>
        <taxon>Eukaryota</taxon>
        <taxon>Metazoa</taxon>
        <taxon>Spiralia</taxon>
        <taxon>Gnathifera</taxon>
        <taxon>Rotifera</taxon>
        <taxon>Eurotatoria</taxon>
        <taxon>Bdelloidea</taxon>
        <taxon>Philodinida</taxon>
        <taxon>Philodinidae</taxon>
        <taxon>Rotaria</taxon>
    </lineage>
</organism>
<evidence type="ECO:0000313" key="5">
    <source>
        <dbReference type="EMBL" id="CAF4566325.1"/>
    </source>
</evidence>